<sequence>MVFESGCCCPQHEEWGFGHVGLKKLFAITYREEKFCSAGRWSLTGNKDRKRKICGLCRKKIQLQTRCEALEAASSSQIEFSPALEDNQQDEVCDVLDDPVENDSFPEHSEGKYSEDKACQVPETASSARATNVLVPEGNMT</sequence>
<keyword evidence="3" id="KW-1185">Reference proteome</keyword>
<organism evidence="2 3">
    <name type="scientific">Desmophyllum pertusum</name>
    <dbReference type="NCBI Taxonomy" id="174260"/>
    <lineage>
        <taxon>Eukaryota</taxon>
        <taxon>Metazoa</taxon>
        <taxon>Cnidaria</taxon>
        <taxon>Anthozoa</taxon>
        <taxon>Hexacorallia</taxon>
        <taxon>Scleractinia</taxon>
        <taxon>Caryophylliina</taxon>
        <taxon>Caryophylliidae</taxon>
        <taxon>Desmophyllum</taxon>
    </lineage>
</organism>
<feature type="compositionally biased region" description="Basic and acidic residues" evidence="1">
    <location>
        <begin position="105"/>
        <end position="118"/>
    </location>
</feature>
<dbReference type="Proteomes" id="UP001163046">
    <property type="component" value="Unassembled WGS sequence"/>
</dbReference>
<comment type="caution">
    <text evidence="2">The sequence shown here is derived from an EMBL/GenBank/DDBJ whole genome shotgun (WGS) entry which is preliminary data.</text>
</comment>
<evidence type="ECO:0000313" key="3">
    <source>
        <dbReference type="Proteomes" id="UP001163046"/>
    </source>
</evidence>
<gene>
    <name evidence="2" type="ORF">OS493_024039</name>
</gene>
<evidence type="ECO:0000256" key="1">
    <source>
        <dbReference type="SAM" id="MobiDB-lite"/>
    </source>
</evidence>
<reference evidence="2" key="1">
    <citation type="submission" date="2023-01" db="EMBL/GenBank/DDBJ databases">
        <title>Genome assembly of the deep-sea coral Lophelia pertusa.</title>
        <authorList>
            <person name="Herrera S."/>
            <person name="Cordes E."/>
        </authorList>
    </citation>
    <scope>NUCLEOTIDE SEQUENCE</scope>
    <source>
        <strain evidence="2">USNM1676648</strain>
        <tissue evidence="2">Polyp</tissue>
    </source>
</reference>
<proteinExistence type="predicted"/>
<dbReference type="AlphaFoldDB" id="A0A9X0D1T3"/>
<protein>
    <submittedName>
        <fullName evidence="2">Uncharacterized protein</fullName>
    </submittedName>
</protein>
<dbReference type="EMBL" id="MU825891">
    <property type="protein sequence ID" value="KAJ7384027.1"/>
    <property type="molecule type" value="Genomic_DNA"/>
</dbReference>
<name>A0A9X0D1T3_9CNID</name>
<evidence type="ECO:0000313" key="2">
    <source>
        <dbReference type="EMBL" id="KAJ7384027.1"/>
    </source>
</evidence>
<accession>A0A9X0D1T3</accession>
<feature type="region of interest" description="Disordered" evidence="1">
    <location>
        <begin position="99"/>
        <end position="141"/>
    </location>
</feature>